<gene>
    <name evidence="2" type="ORF">FSCOSCO3_A025497</name>
</gene>
<dbReference type="Proteomes" id="UP001314229">
    <property type="component" value="Unassembled WGS sequence"/>
</dbReference>
<accession>A0AAV1QCI7</accession>
<comment type="caution">
    <text evidence="2">The sequence shown here is derived from an EMBL/GenBank/DDBJ whole genome shotgun (WGS) entry which is preliminary data.</text>
</comment>
<reference evidence="2 3" key="1">
    <citation type="submission" date="2024-01" db="EMBL/GenBank/DDBJ databases">
        <authorList>
            <person name="Alioto T."/>
            <person name="Alioto T."/>
            <person name="Gomez Garrido J."/>
        </authorList>
    </citation>
    <scope>NUCLEOTIDE SEQUENCE [LARGE SCALE GENOMIC DNA]</scope>
</reference>
<evidence type="ECO:0000313" key="2">
    <source>
        <dbReference type="EMBL" id="CAK6981149.1"/>
    </source>
</evidence>
<keyword evidence="1" id="KW-0175">Coiled coil</keyword>
<proteinExistence type="predicted"/>
<sequence length="162" mass="18682">EVERGFSTNKEVETCNLTVEGIIGQRLICDHVRVCGGVTKVPLTKEMISFCATARTRYRAYLDEERSKKEKDDQMKKRKNVVEELEDIKRQRRSLEDVCESLQNDADQMEEKAENSAGTKMATLITKSNTLRRRAKEKREQLVVLNADIEKKATELRCLTDQ</sequence>
<evidence type="ECO:0000313" key="3">
    <source>
        <dbReference type="Proteomes" id="UP001314229"/>
    </source>
</evidence>
<organism evidence="2 3">
    <name type="scientific">Scomber scombrus</name>
    <name type="common">Atlantic mackerel</name>
    <name type="synonym">Scomber vernalis</name>
    <dbReference type="NCBI Taxonomy" id="13677"/>
    <lineage>
        <taxon>Eukaryota</taxon>
        <taxon>Metazoa</taxon>
        <taxon>Chordata</taxon>
        <taxon>Craniata</taxon>
        <taxon>Vertebrata</taxon>
        <taxon>Euteleostomi</taxon>
        <taxon>Actinopterygii</taxon>
        <taxon>Neopterygii</taxon>
        <taxon>Teleostei</taxon>
        <taxon>Neoteleostei</taxon>
        <taxon>Acanthomorphata</taxon>
        <taxon>Pelagiaria</taxon>
        <taxon>Scombriformes</taxon>
        <taxon>Scombridae</taxon>
        <taxon>Scomber</taxon>
    </lineage>
</organism>
<dbReference type="EMBL" id="CAWUFR010000778">
    <property type="protein sequence ID" value="CAK6981149.1"/>
    <property type="molecule type" value="Genomic_DNA"/>
</dbReference>
<feature type="non-terminal residue" evidence="2">
    <location>
        <position position="1"/>
    </location>
</feature>
<dbReference type="AlphaFoldDB" id="A0AAV1QCI7"/>
<protein>
    <submittedName>
        <fullName evidence="2">Uncharacterized protein</fullName>
    </submittedName>
</protein>
<evidence type="ECO:0000256" key="1">
    <source>
        <dbReference type="SAM" id="Coils"/>
    </source>
</evidence>
<name>A0AAV1QCI7_SCOSC</name>
<keyword evidence="3" id="KW-1185">Reference proteome</keyword>
<feature type="coiled-coil region" evidence="1">
    <location>
        <begin position="68"/>
        <end position="155"/>
    </location>
</feature>